<dbReference type="SMART" id="SM00962">
    <property type="entry name" value="SRP54"/>
    <property type="match status" value="1"/>
</dbReference>
<dbReference type="OrthoDB" id="9804720at2"/>
<feature type="binding site" evidence="9">
    <location>
        <begin position="249"/>
        <end position="252"/>
    </location>
    <ligand>
        <name>GTP</name>
        <dbReference type="ChEBI" id="CHEBI:37565"/>
    </ligand>
</feature>
<keyword evidence="3 9" id="KW-0378">Hydrolase</keyword>
<dbReference type="FunFam" id="3.40.50.300:FF:000022">
    <property type="entry name" value="Signal recognition particle 54 kDa subunit"/>
    <property type="match status" value="1"/>
</dbReference>
<evidence type="ECO:0000313" key="13">
    <source>
        <dbReference type="Proteomes" id="UP000323521"/>
    </source>
</evidence>
<dbReference type="NCBIfam" id="TIGR00959">
    <property type="entry name" value="ffh"/>
    <property type="match status" value="1"/>
</dbReference>
<gene>
    <name evidence="9" type="primary">ffh</name>
    <name evidence="12" type="ORF">DCMF_07270</name>
</gene>
<dbReference type="InterPro" id="IPR004780">
    <property type="entry name" value="SRP"/>
</dbReference>
<comment type="function">
    <text evidence="9">Involved in targeting and insertion of nascent membrane proteins into the cytoplasmic membrane. Binds to the hydrophobic signal sequence of the ribosome-nascent chain (RNC) as it emerges from the ribosomes. The SRP-RNC complex is then targeted to the cytoplasmic membrane where it interacts with the SRP receptor FtsY.</text>
</comment>
<dbReference type="InterPro" id="IPR013822">
    <property type="entry name" value="Signal_recog_particl_SRP54_hlx"/>
</dbReference>
<keyword evidence="2 9" id="KW-0547">Nucleotide-binding</keyword>
<dbReference type="GO" id="GO:0006614">
    <property type="term" value="P:SRP-dependent cotranslational protein targeting to membrane"/>
    <property type="evidence" value="ECO:0007669"/>
    <property type="project" value="InterPro"/>
</dbReference>
<dbReference type="SUPFAM" id="SSF47446">
    <property type="entry name" value="Signal peptide-binding domain"/>
    <property type="match status" value="1"/>
</dbReference>
<dbReference type="SUPFAM" id="SSF52540">
    <property type="entry name" value="P-loop containing nucleoside triphosphate hydrolases"/>
    <property type="match status" value="1"/>
</dbReference>
<dbReference type="GO" id="GO:0005525">
    <property type="term" value="F:GTP binding"/>
    <property type="evidence" value="ECO:0007669"/>
    <property type="project" value="UniProtKB-UniRule"/>
</dbReference>
<dbReference type="GO" id="GO:0008312">
    <property type="term" value="F:7S RNA binding"/>
    <property type="evidence" value="ECO:0007669"/>
    <property type="project" value="InterPro"/>
</dbReference>
<reference evidence="12 13" key="1">
    <citation type="submission" date="2016-10" db="EMBL/GenBank/DDBJ databases">
        <title>Complete Genome Sequence of Peptococcaceae strain DCMF.</title>
        <authorList>
            <person name="Edwards R.J."/>
            <person name="Holland S.I."/>
            <person name="Deshpande N.P."/>
            <person name="Wong Y.K."/>
            <person name="Ertan H."/>
            <person name="Manefield M."/>
            <person name="Russell T.L."/>
            <person name="Lee M.J."/>
        </authorList>
    </citation>
    <scope>NUCLEOTIDE SEQUENCE [LARGE SCALE GENOMIC DNA]</scope>
    <source>
        <strain evidence="12 13">DCMF</strain>
    </source>
</reference>
<comment type="subcellular location">
    <subcellularLocation>
        <location evidence="9">Cytoplasm</location>
    </subcellularLocation>
    <text evidence="9">The SRP-RNC complex is targeted to the cytoplasmic membrane.</text>
</comment>
<feature type="domain" description="SRP54-type proteins GTP-binding" evidence="11">
    <location>
        <begin position="270"/>
        <end position="283"/>
    </location>
</feature>
<dbReference type="PANTHER" id="PTHR11564">
    <property type="entry name" value="SIGNAL RECOGNITION PARTICLE 54K PROTEIN SRP54"/>
    <property type="match status" value="1"/>
</dbReference>
<keyword evidence="13" id="KW-1185">Reference proteome</keyword>
<feature type="coiled-coil region" evidence="10">
    <location>
        <begin position="1"/>
        <end position="28"/>
    </location>
</feature>
<evidence type="ECO:0000259" key="11">
    <source>
        <dbReference type="PROSITE" id="PS00300"/>
    </source>
</evidence>
<dbReference type="SMART" id="SM00382">
    <property type="entry name" value="AAA"/>
    <property type="match status" value="1"/>
</dbReference>
<dbReference type="PROSITE" id="PS00300">
    <property type="entry name" value="SRP54"/>
    <property type="match status" value="1"/>
</dbReference>
<dbReference type="PANTHER" id="PTHR11564:SF5">
    <property type="entry name" value="SIGNAL RECOGNITION PARTICLE SUBUNIT SRP54"/>
    <property type="match status" value="1"/>
</dbReference>
<dbReference type="InterPro" id="IPR004125">
    <property type="entry name" value="Signal_recog_particle_SRP54_M"/>
</dbReference>
<evidence type="ECO:0000256" key="6">
    <source>
        <dbReference type="ARBA" id="ARBA00023135"/>
    </source>
</evidence>
<dbReference type="HAMAP" id="MF_00306">
    <property type="entry name" value="SRP54"/>
    <property type="match status" value="1"/>
</dbReference>
<dbReference type="SMART" id="SM00963">
    <property type="entry name" value="SRP54_N"/>
    <property type="match status" value="1"/>
</dbReference>
<evidence type="ECO:0000256" key="8">
    <source>
        <dbReference type="ARBA" id="ARBA00048027"/>
    </source>
</evidence>
<feature type="binding site" evidence="9">
    <location>
        <begin position="191"/>
        <end position="195"/>
    </location>
    <ligand>
        <name>GTP</name>
        <dbReference type="ChEBI" id="CHEBI:37565"/>
    </ligand>
</feature>
<comment type="similarity">
    <text evidence="1 9">Belongs to the GTP-binding SRP family. SRP54 subfamily.</text>
</comment>
<evidence type="ECO:0000256" key="10">
    <source>
        <dbReference type="SAM" id="Coils"/>
    </source>
</evidence>
<comment type="subunit">
    <text evidence="9">Part of the signal recognition particle protein translocation system, which is composed of SRP and FtsY.</text>
</comment>
<evidence type="ECO:0000256" key="1">
    <source>
        <dbReference type="ARBA" id="ARBA00005450"/>
    </source>
</evidence>
<dbReference type="InterPro" id="IPR036891">
    <property type="entry name" value="Signal_recog_part_SRP54_M_sf"/>
</dbReference>
<dbReference type="RefSeq" id="WP_148133818.1">
    <property type="nucleotide sequence ID" value="NZ_CP017634.1"/>
</dbReference>
<evidence type="ECO:0000256" key="7">
    <source>
        <dbReference type="ARBA" id="ARBA00023274"/>
    </source>
</evidence>
<comment type="domain">
    <text evidence="9">Composed of three domains: the N-terminal N domain, which is responsible for interactions with the ribosome, the central G domain, which binds GTP, and the C-terminal M domain, which binds the RNA and the signal sequence of the RNC.</text>
</comment>
<keyword evidence="5 9" id="KW-0342">GTP-binding</keyword>
<dbReference type="Gene3D" id="3.40.50.300">
    <property type="entry name" value="P-loop containing nucleotide triphosphate hydrolases"/>
    <property type="match status" value="1"/>
</dbReference>
<dbReference type="Proteomes" id="UP000323521">
    <property type="component" value="Chromosome"/>
</dbReference>
<feature type="binding site" evidence="9">
    <location>
        <begin position="109"/>
        <end position="116"/>
    </location>
    <ligand>
        <name>GTP</name>
        <dbReference type="ChEBI" id="CHEBI:37565"/>
    </ligand>
</feature>
<dbReference type="EMBL" id="CP017634">
    <property type="protein sequence ID" value="ATW24611.1"/>
    <property type="molecule type" value="Genomic_DNA"/>
</dbReference>
<keyword evidence="6 9" id="KW-0733">Signal recognition particle</keyword>
<dbReference type="Gene3D" id="1.20.120.140">
    <property type="entry name" value="Signal recognition particle SRP54, nucleotide-binding domain"/>
    <property type="match status" value="1"/>
</dbReference>
<protein>
    <recommendedName>
        <fullName evidence="9">Signal recognition particle protein</fullName>
        <ecNumber evidence="9">3.6.5.4</ecNumber>
    </recommendedName>
    <alternativeName>
        <fullName evidence="9">Fifty-four homolog</fullName>
    </alternativeName>
</protein>
<keyword evidence="9" id="KW-0963">Cytoplasm</keyword>
<accession>A0A3G1KQ79</accession>
<dbReference type="AlphaFoldDB" id="A0A3G1KQ79"/>
<dbReference type="GO" id="GO:0048500">
    <property type="term" value="C:signal recognition particle"/>
    <property type="evidence" value="ECO:0007669"/>
    <property type="project" value="UniProtKB-UniRule"/>
</dbReference>
<dbReference type="InterPro" id="IPR000897">
    <property type="entry name" value="SRP54_GTPase_dom"/>
</dbReference>
<dbReference type="Pfam" id="PF02881">
    <property type="entry name" value="SRP54_N"/>
    <property type="match status" value="1"/>
</dbReference>
<organism evidence="12 13">
    <name type="scientific">Formimonas warabiya</name>
    <dbReference type="NCBI Taxonomy" id="1761012"/>
    <lineage>
        <taxon>Bacteria</taxon>
        <taxon>Bacillati</taxon>
        <taxon>Bacillota</taxon>
        <taxon>Clostridia</taxon>
        <taxon>Eubacteriales</taxon>
        <taxon>Peptococcaceae</taxon>
        <taxon>Candidatus Formimonas</taxon>
    </lineage>
</organism>
<dbReference type="CDD" id="cd18539">
    <property type="entry name" value="SRP_G"/>
    <property type="match status" value="1"/>
</dbReference>
<dbReference type="GO" id="GO:0003924">
    <property type="term" value="F:GTPase activity"/>
    <property type="evidence" value="ECO:0007669"/>
    <property type="project" value="UniProtKB-UniRule"/>
</dbReference>
<dbReference type="InterPro" id="IPR022941">
    <property type="entry name" value="SRP54"/>
</dbReference>
<dbReference type="Gene3D" id="1.10.260.30">
    <property type="entry name" value="Signal recognition particle, SRP54 subunit, M-domain"/>
    <property type="match status" value="1"/>
</dbReference>
<comment type="catalytic activity">
    <reaction evidence="8 9">
        <text>GTP + H2O = GDP + phosphate + H(+)</text>
        <dbReference type="Rhea" id="RHEA:19669"/>
        <dbReference type="ChEBI" id="CHEBI:15377"/>
        <dbReference type="ChEBI" id="CHEBI:15378"/>
        <dbReference type="ChEBI" id="CHEBI:37565"/>
        <dbReference type="ChEBI" id="CHEBI:43474"/>
        <dbReference type="ChEBI" id="CHEBI:58189"/>
        <dbReference type="EC" id="3.6.5.4"/>
    </reaction>
</comment>
<evidence type="ECO:0000256" key="3">
    <source>
        <dbReference type="ARBA" id="ARBA00022801"/>
    </source>
</evidence>
<evidence type="ECO:0000256" key="9">
    <source>
        <dbReference type="HAMAP-Rule" id="MF_00306"/>
    </source>
</evidence>
<dbReference type="Pfam" id="PF00448">
    <property type="entry name" value="SRP54"/>
    <property type="match status" value="1"/>
</dbReference>
<dbReference type="InterPro" id="IPR003593">
    <property type="entry name" value="AAA+_ATPase"/>
</dbReference>
<dbReference type="EC" id="3.6.5.4" evidence="9"/>
<keyword evidence="4 9" id="KW-0694">RNA-binding</keyword>
<evidence type="ECO:0000256" key="2">
    <source>
        <dbReference type="ARBA" id="ARBA00022741"/>
    </source>
</evidence>
<keyword evidence="10" id="KW-0175">Coiled coil</keyword>
<dbReference type="InterPro" id="IPR027417">
    <property type="entry name" value="P-loop_NTPase"/>
</dbReference>
<dbReference type="KEGG" id="fwa:DCMF_07270"/>
<dbReference type="Pfam" id="PF02978">
    <property type="entry name" value="SRP_SPB"/>
    <property type="match status" value="1"/>
</dbReference>
<dbReference type="InterPro" id="IPR042101">
    <property type="entry name" value="SRP54_N_sf"/>
</dbReference>
<name>A0A3G1KQ79_FORW1</name>
<keyword evidence="7 9" id="KW-0687">Ribonucleoprotein</keyword>
<evidence type="ECO:0000256" key="5">
    <source>
        <dbReference type="ARBA" id="ARBA00023134"/>
    </source>
</evidence>
<evidence type="ECO:0000313" key="12">
    <source>
        <dbReference type="EMBL" id="ATW24611.1"/>
    </source>
</evidence>
<sequence>MAVFSSLAEKLQETFKKLKNKGKLTEADVGEAMREVRVALLEADVSFKVVKEFIGKVKERAVGQEVLESLTPGQQVIKIVHEELTALMGSSQSKIVVSSKPPTVLMLVGLQGAGKTTSGGKLANYLKKQGRQPLLVAGDIYRPAAVKQLQVLGEQLGIPVFSLGTQVSPVEIARQALDHAVARGYDMVIIDTAGRLHINEELMGELKNIKATVKPHEILLVVDAMTGQDAVNVAEAFNHELGIDGVILTKLDGDTRGGAALSVKSVTGRPIKFAGMGEKLDALEPFYPDRMASRILGMGDVLTLIEKAQANFDTQKAKEMEEKLRKAEFTLEDFLDQLQQFKKMGSFQDLLGMIPGMGGNKKLKDLQVDEKEFVRMEAMIQSMTPQERRHPEIINGSRKQRIATGSGTRVQDINKLLKQFLETKKMLKQFGGSAMMKKGKKGKLPFKMPFFN</sequence>
<proteinExistence type="inferred from homology"/>
<evidence type="ECO:0000256" key="4">
    <source>
        <dbReference type="ARBA" id="ARBA00022884"/>
    </source>
</evidence>